<feature type="signal peptide" evidence="2">
    <location>
        <begin position="1"/>
        <end position="19"/>
    </location>
</feature>
<keyword evidence="4" id="KW-1185">Reference proteome</keyword>
<reference evidence="3 4" key="1">
    <citation type="submission" date="2019-02" db="EMBL/GenBank/DDBJ databases">
        <title>Pedobacter sp. RP-1-13 sp. nov., isolated from Arctic soil.</title>
        <authorList>
            <person name="Dahal R.H."/>
        </authorList>
    </citation>
    <scope>NUCLEOTIDE SEQUENCE [LARGE SCALE GENOMIC DNA]</scope>
    <source>
        <strain evidence="3 4">RP-1-13</strain>
    </source>
</reference>
<dbReference type="Proteomes" id="UP000292884">
    <property type="component" value="Unassembled WGS sequence"/>
</dbReference>
<evidence type="ECO:0000256" key="2">
    <source>
        <dbReference type="SAM" id="SignalP"/>
    </source>
</evidence>
<evidence type="ECO:0000313" key="4">
    <source>
        <dbReference type="Proteomes" id="UP000292884"/>
    </source>
</evidence>
<comment type="caution">
    <text evidence="3">The sequence shown here is derived from an EMBL/GenBank/DDBJ whole genome shotgun (WGS) entry which is preliminary data.</text>
</comment>
<name>A0A4R0MMU0_9SPHI</name>
<evidence type="ECO:0008006" key="5">
    <source>
        <dbReference type="Google" id="ProtNLM"/>
    </source>
</evidence>
<feature type="chain" id="PRO_5020559954" description="Chaperone of endosialidase" evidence="2">
    <location>
        <begin position="20"/>
        <end position="412"/>
    </location>
</feature>
<accession>A0A4R0MMU0</accession>
<sequence length="412" mass="44729">MKNLKLLVPMLFLVNISLAQTNTFPANGNVGVGTVTPAAKLSFNNVNDGTDGADGITWYNLGPLDYGIYRTPGMWSGPSFQQLKLKWDTGIILDPGASHGKSYVDIQGAGLRVSSGNVGIGTLTPQANLDIFRAYDASQTKAVKMFYQGSWGTASYANGFRFLDIESTEGGKILQLNGNGMGIGYDPPTYGTSDKLYINGNVGIGTNNPQAKLDIFSADNTAVNPLLSIRSNFHVVGNYGMIRFGDYTQTTNYQKGAVIFESVSGAARGKFHIALENTDGSNSVSLADAKLTVQPDGNVGIGTMTPNEKLAVNGKIRAKEIRVEPNPATWPDYVFEADYKIVTLEELEHYVKTNKHLPEMPTAKEVGVNGLELGEMNRLLLKKVEELTLLLIEQAKEVKQLKHEVKLLKDKT</sequence>
<dbReference type="RefSeq" id="WP_131555419.1">
    <property type="nucleotide sequence ID" value="NZ_SJSK01000007.1"/>
</dbReference>
<dbReference type="OrthoDB" id="1357586at2"/>
<dbReference type="EMBL" id="SJSK01000007">
    <property type="protein sequence ID" value="TCC87304.1"/>
    <property type="molecule type" value="Genomic_DNA"/>
</dbReference>
<dbReference type="AlphaFoldDB" id="A0A4R0MMU0"/>
<feature type="coiled-coil region" evidence="1">
    <location>
        <begin position="384"/>
        <end position="411"/>
    </location>
</feature>
<keyword evidence="1" id="KW-0175">Coiled coil</keyword>
<organism evidence="3 4">
    <name type="scientific">Pedobacter frigiditerrae</name>
    <dbReference type="NCBI Taxonomy" id="2530452"/>
    <lineage>
        <taxon>Bacteria</taxon>
        <taxon>Pseudomonadati</taxon>
        <taxon>Bacteroidota</taxon>
        <taxon>Sphingobacteriia</taxon>
        <taxon>Sphingobacteriales</taxon>
        <taxon>Sphingobacteriaceae</taxon>
        <taxon>Pedobacter</taxon>
    </lineage>
</organism>
<gene>
    <name evidence="3" type="ORF">EZ428_21635</name>
</gene>
<evidence type="ECO:0000313" key="3">
    <source>
        <dbReference type="EMBL" id="TCC87304.1"/>
    </source>
</evidence>
<proteinExistence type="predicted"/>
<keyword evidence="2" id="KW-0732">Signal</keyword>
<evidence type="ECO:0000256" key="1">
    <source>
        <dbReference type="SAM" id="Coils"/>
    </source>
</evidence>
<protein>
    <recommendedName>
        <fullName evidence="5">Chaperone of endosialidase</fullName>
    </recommendedName>
</protein>